<gene>
    <name evidence="2" type="ORF">M097_1302</name>
</gene>
<proteinExistence type="predicted"/>
<name>A0A078RAH6_PHOVU</name>
<feature type="region of interest" description="Disordered" evidence="1">
    <location>
        <begin position="161"/>
        <end position="182"/>
    </location>
</feature>
<sequence>MTQYPTDLTEKQWQVYKKRFRTARKETETSAQRDNISTHVETIEQLQDKIQTMQSDHHRELMKLEAKHQSELNRKEAVHTEETTRLKTSDIFRKAVNNIIRLARNYYKPCFDAEHVSDIKSVLNLFGDNKQPHRTTRDFLYITAKQKGNLDNRERIKAKREADNVVEGDYDQQQKRSFSMRR</sequence>
<comment type="caution">
    <text evidence="2">The sequence shown here is derived from an EMBL/GenBank/DDBJ whole genome shotgun (WGS) entry which is preliminary data.</text>
</comment>
<evidence type="ECO:0000313" key="3">
    <source>
        <dbReference type="Proteomes" id="UP000028134"/>
    </source>
</evidence>
<organism evidence="2 3">
    <name type="scientific">Phocaeicola vulgatus str. 3775 SL</name>
    <name type="common">B</name>
    <name type="synonym">iv</name>
    <dbReference type="NCBI Taxonomy" id="1339350"/>
    <lineage>
        <taxon>Bacteria</taxon>
        <taxon>Pseudomonadati</taxon>
        <taxon>Bacteroidota</taxon>
        <taxon>Bacteroidia</taxon>
        <taxon>Bacteroidales</taxon>
        <taxon>Bacteroidaceae</taxon>
        <taxon>Phocaeicola</taxon>
    </lineage>
</organism>
<evidence type="ECO:0000313" key="2">
    <source>
        <dbReference type="EMBL" id="KDS32423.1"/>
    </source>
</evidence>
<protein>
    <recommendedName>
        <fullName evidence="4">Mobilization protein</fullName>
    </recommendedName>
</protein>
<evidence type="ECO:0000256" key="1">
    <source>
        <dbReference type="SAM" id="MobiDB-lite"/>
    </source>
</evidence>
<dbReference type="AlphaFoldDB" id="A0A078RAH6"/>
<reference evidence="2 3" key="1">
    <citation type="submission" date="2014-04" db="EMBL/GenBank/DDBJ databases">
        <authorList>
            <person name="Sears C."/>
            <person name="Carroll K."/>
            <person name="Sack B.R."/>
            <person name="Qadri F."/>
            <person name="Myers L.L."/>
            <person name="Chung G.-T."/>
            <person name="Escheverria P."/>
            <person name="Fraser C.M."/>
            <person name="Sadzewicz L."/>
            <person name="Shefchek K.A."/>
            <person name="Tallon L."/>
            <person name="Das S.P."/>
            <person name="Daugherty S."/>
            <person name="Mongodin E.F."/>
        </authorList>
    </citation>
    <scope>NUCLEOTIDE SEQUENCE [LARGE SCALE GENOMIC DNA]</scope>
    <source>
        <strain evidence="3">3775 SL(B) 10 (iv)</strain>
    </source>
</reference>
<dbReference type="Proteomes" id="UP000028134">
    <property type="component" value="Unassembled WGS sequence"/>
</dbReference>
<dbReference type="PATRIC" id="fig|1339350.3.peg.1249"/>
<accession>A0A078RAH6</accession>
<dbReference type="EMBL" id="JNHI01000005">
    <property type="protein sequence ID" value="KDS32423.1"/>
    <property type="molecule type" value="Genomic_DNA"/>
</dbReference>
<evidence type="ECO:0008006" key="4">
    <source>
        <dbReference type="Google" id="ProtNLM"/>
    </source>
</evidence>